<evidence type="ECO:0008006" key="3">
    <source>
        <dbReference type="Google" id="ProtNLM"/>
    </source>
</evidence>
<sequence length="123" mass="13226">MLRTVLIGTAGLLALAACDTPLKPPTHTGVCWRLAPAMNGAQDFRPMSNSVPNLQACAIQLEGLHLRHGAPVTGAYQGQIIYVTEDRIEAAASSKARRYQLFTPEQRAEVDRGLKLLMGAGDN</sequence>
<accession>A0ABW6CVT1</accession>
<dbReference type="EMBL" id="JAOTJD010000049">
    <property type="protein sequence ID" value="MFD3266201.1"/>
    <property type="molecule type" value="Genomic_DNA"/>
</dbReference>
<organism evidence="1 2">
    <name type="scientific">Phenylobacterium ferrooxidans</name>
    <dbReference type="NCBI Taxonomy" id="2982689"/>
    <lineage>
        <taxon>Bacteria</taxon>
        <taxon>Pseudomonadati</taxon>
        <taxon>Pseudomonadota</taxon>
        <taxon>Alphaproteobacteria</taxon>
        <taxon>Caulobacterales</taxon>
        <taxon>Caulobacteraceae</taxon>
        <taxon>Phenylobacterium</taxon>
    </lineage>
</organism>
<reference evidence="1 2" key="1">
    <citation type="submission" date="2022-09" db="EMBL/GenBank/DDBJ databases">
        <title>New species of Phenylobacterium.</title>
        <authorList>
            <person name="Mieszkin S."/>
        </authorList>
    </citation>
    <scope>NUCLEOTIDE SEQUENCE [LARGE SCALE GENOMIC DNA]</scope>
    <source>
        <strain evidence="1 2">HK31-G</strain>
    </source>
</reference>
<dbReference type="RefSeq" id="WP_377371478.1">
    <property type="nucleotide sequence ID" value="NZ_JAOTJD010000049.1"/>
</dbReference>
<gene>
    <name evidence="1" type="ORF">OCL97_19835</name>
</gene>
<dbReference type="PROSITE" id="PS51257">
    <property type="entry name" value="PROKAR_LIPOPROTEIN"/>
    <property type="match status" value="1"/>
</dbReference>
<evidence type="ECO:0000313" key="2">
    <source>
        <dbReference type="Proteomes" id="UP001598130"/>
    </source>
</evidence>
<protein>
    <recommendedName>
        <fullName evidence="3">Lipoprotein</fullName>
    </recommendedName>
</protein>
<name>A0ABW6CVT1_9CAUL</name>
<proteinExistence type="predicted"/>
<comment type="caution">
    <text evidence="1">The sequence shown here is derived from an EMBL/GenBank/DDBJ whole genome shotgun (WGS) entry which is preliminary data.</text>
</comment>
<dbReference type="Proteomes" id="UP001598130">
    <property type="component" value="Unassembled WGS sequence"/>
</dbReference>
<keyword evidence="2" id="KW-1185">Reference proteome</keyword>
<evidence type="ECO:0000313" key="1">
    <source>
        <dbReference type="EMBL" id="MFD3266201.1"/>
    </source>
</evidence>